<proteinExistence type="predicted"/>
<evidence type="ECO:0000313" key="2">
    <source>
        <dbReference type="Proteomes" id="UP001160152"/>
    </source>
</evidence>
<dbReference type="EMBL" id="JAOCBV010000001">
    <property type="protein sequence ID" value="MDH0759340.1"/>
    <property type="molecule type" value="Genomic_DNA"/>
</dbReference>
<comment type="caution">
    <text evidence="1">The sequence shown here is derived from an EMBL/GenBank/DDBJ whole genome shotgun (WGS) entry which is preliminary data.</text>
</comment>
<evidence type="ECO:0000313" key="1">
    <source>
        <dbReference type="EMBL" id="MDH0759340.1"/>
    </source>
</evidence>
<protein>
    <submittedName>
        <fullName evidence="1">Uncharacterized protein</fullName>
    </submittedName>
</protein>
<dbReference type="Proteomes" id="UP001160152">
    <property type="component" value="Unassembled WGS sequence"/>
</dbReference>
<dbReference type="RefSeq" id="WP_125854788.1">
    <property type="nucleotide sequence ID" value="NZ_JAOCBV010000001.1"/>
</dbReference>
<organism evidence="1 2">
    <name type="scientific">Pseudomonas juntendi</name>
    <dbReference type="NCBI Taxonomy" id="2666183"/>
    <lineage>
        <taxon>Bacteria</taxon>
        <taxon>Pseudomonadati</taxon>
        <taxon>Pseudomonadota</taxon>
        <taxon>Gammaproteobacteria</taxon>
        <taxon>Pseudomonadales</taxon>
        <taxon>Pseudomonadaceae</taxon>
        <taxon>Pseudomonas</taxon>
    </lineage>
</organism>
<dbReference type="AlphaFoldDB" id="A0ABD4YJ94"/>
<accession>A0ABD4YJ94</accession>
<sequence length="133" mass="14815">MDLLNIARSFREALDAQKRDGTLPPHMKKFPACCCGVISELLGHYLNTAGLRAEYVCGSGHAWVECEGVVIDITSDQFDGRPAVFVGLKDDWYRSLGESSRRLATRLENYHYGAESQLLREVLLIANLQNLGT</sequence>
<name>A0ABD4YJ94_9PSED</name>
<gene>
    <name evidence="1" type="ORF">N5C70_21885</name>
</gene>
<reference evidence="1 2" key="1">
    <citation type="submission" date="2022-09" db="EMBL/GenBank/DDBJ databases">
        <title>Intensive care unit water sources are persistently colonized with multi-drug resistant bacteria and are the site of extensive horizontal gene transfer of antibiotic resistance genes.</title>
        <authorList>
            <person name="Diorio-Toth L."/>
        </authorList>
    </citation>
    <scope>NUCLEOTIDE SEQUENCE [LARGE SCALE GENOMIC DNA]</scope>
    <source>
        <strain evidence="1 2">GD03901</strain>
    </source>
</reference>